<dbReference type="PRINTS" id="PR00039">
    <property type="entry name" value="HTHLYSR"/>
</dbReference>
<dbReference type="InterPro" id="IPR036390">
    <property type="entry name" value="WH_DNA-bd_sf"/>
</dbReference>
<evidence type="ECO:0000256" key="4">
    <source>
        <dbReference type="ARBA" id="ARBA00023163"/>
    </source>
</evidence>
<dbReference type="InterPro" id="IPR005119">
    <property type="entry name" value="LysR_subst-bd"/>
</dbReference>
<dbReference type="Proteomes" id="UP000256941">
    <property type="component" value="Unassembled WGS sequence"/>
</dbReference>
<dbReference type="AlphaFoldDB" id="A0A3D9XXN1"/>
<dbReference type="GO" id="GO:0003677">
    <property type="term" value="F:DNA binding"/>
    <property type="evidence" value="ECO:0007669"/>
    <property type="project" value="UniProtKB-KW"/>
</dbReference>
<organism evidence="6 7">
    <name type="scientific">Paracoccus versutus</name>
    <name type="common">Thiobacillus versutus</name>
    <dbReference type="NCBI Taxonomy" id="34007"/>
    <lineage>
        <taxon>Bacteria</taxon>
        <taxon>Pseudomonadati</taxon>
        <taxon>Pseudomonadota</taxon>
        <taxon>Alphaproteobacteria</taxon>
        <taxon>Rhodobacterales</taxon>
        <taxon>Paracoccaceae</taxon>
        <taxon>Paracoccus</taxon>
    </lineage>
</organism>
<dbReference type="EMBL" id="QTUJ01000001">
    <property type="protein sequence ID" value="REF73022.1"/>
    <property type="molecule type" value="Genomic_DNA"/>
</dbReference>
<dbReference type="RefSeq" id="WP_116221214.1">
    <property type="nucleotide sequence ID" value="NZ_CP038196.1"/>
</dbReference>
<dbReference type="PANTHER" id="PTHR30419">
    <property type="entry name" value="HTH-TYPE TRANSCRIPTIONAL REGULATOR YBHD"/>
    <property type="match status" value="1"/>
</dbReference>
<name>A0A3D9XXN1_PARVE</name>
<dbReference type="SUPFAM" id="SSF46785">
    <property type="entry name" value="Winged helix' DNA-binding domain"/>
    <property type="match status" value="1"/>
</dbReference>
<gene>
    <name evidence="6" type="ORF">BDD41_1527</name>
</gene>
<dbReference type="Gene3D" id="1.10.10.10">
    <property type="entry name" value="Winged helix-like DNA-binding domain superfamily/Winged helix DNA-binding domain"/>
    <property type="match status" value="1"/>
</dbReference>
<feature type="domain" description="HTH lysR-type" evidence="5">
    <location>
        <begin position="15"/>
        <end position="72"/>
    </location>
</feature>
<dbReference type="Gene3D" id="3.40.190.10">
    <property type="entry name" value="Periplasmic binding protein-like II"/>
    <property type="match status" value="2"/>
</dbReference>
<evidence type="ECO:0000256" key="3">
    <source>
        <dbReference type="ARBA" id="ARBA00023125"/>
    </source>
</evidence>
<evidence type="ECO:0000256" key="1">
    <source>
        <dbReference type="ARBA" id="ARBA00009437"/>
    </source>
</evidence>
<accession>A0A3D9XXN1</accession>
<dbReference type="GO" id="GO:0005829">
    <property type="term" value="C:cytosol"/>
    <property type="evidence" value="ECO:0007669"/>
    <property type="project" value="TreeGrafter"/>
</dbReference>
<evidence type="ECO:0000313" key="6">
    <source>
        <dbReference type="EMBL" id="REF73022.1"/>
    </source>
</evidence>
<evidence type="ECO:0000313" key="7">
    <source>
        <dbReference type="Proteomes" id="UP000256941"/>
    </source>
</evidence>
<dbReference type="InterPro" id="IPR050950">
    <property type="entry name" value="HTH-type_LysR_regulators"/>
</dbReference>
<keyword evidence="4" id="KW-0804">Transcription</keyword>
<keyword evidence="2" id="KW-0805">Transcription regulation</keyword>
<dbReference type="GO" id="GO:0003700">
    <property type="term" value="F:DNA-binding transcription factor activity"/>
    <property type="evidence" value="ECO:0007669"/>
    <property type="project" value="InterPro"/>
</dbReference>
<dbReference type="Pfam" id="PF03466">
    <property type="entry name" value="LysR_substrate"/>
    <property type="match status" value="1"/>
</dbReference>
<dbReference type="FunFam" id="1.10.10.10:FF:000001">
    <property type="entry name" value="LysR family transcriptional regulator"/>
    <property type="match status" value="1"/>
</dbReference>
<reference evidence="6 7" key="1">
    <citation type="submission" date="2018-08" db="EMBL/GenBank/DDBJ databases">
        <title>Genomic Encyclopedia of Archaeal and Bacterial Type Strains, Phase II (KMG-II): from individual species to whole genera.</title>
        <authorList>
            <person name="Goeker M."/>
        </authorList>
    </citation>
    <scope>NUCLEOTIDE SEQUENCE [LARGE SCALE GENOMIC DNA]</scope>
    <source>
        <strain evidence="6 7">DSM 17099</strain>
    </source>
</reference>
<protein>
    <submittedName>
        <fullName evidence="6">LysR family transcriptional regulator</fullName>
    </submittedName>
</protein>
<proteinExistence type="inferred from homology"/>
<dbReference type="Pfam" id="PF00126">
    <property type="entry name" value="HTH_1"/>
    <property type="match status" value="1"/>
</dbReference>
<dbReference type="SUPFAM" id="SSF53850">
    <property type="entry name" value="Periplasmic binding protein-like II"/>
    <property type="match status" value="1"/>
</dbReference>
<keyword evidence="3" id="KW-0238">DNA-binding</keyword>
<comment type="similarity">
    <text evidence="1">Belongs to the LysR transcriptional regulatory family.</text>
</comment>
<evidence type="ECO:0000256" key="2">
    <source>
        <dbReference type="ARBA" id="ARBA00023015"/>
    </source>
</evidence>
<dbReference type="CDD" id="cd05466">
    <property type="entry name" value="PBP2_LTTR_substrate"/>
    <property type="match status" value="1"/>
</dbReference>
<dbReference type="PROSITE" id="PS50931">
    <property type="entry name" value="HTH_LYSR"/>
    <property type="match status" value="1"/>
</dbReference>
<dbReference type="InterPro" id="IPR000847">
    <property type="entry name" value="LysR_HTH_N"/>
</dbReference>
<sequence length="329" mass="36155">MCAADPLSPPPRLAIDLHALELYLAVFGSGSMTAAAERMQLTQSAVSRQILRLEAELGVPLFDRTSRPLVPTPAGRRLAQSAERLLSQAASLRNELLDANQTTLTQLRLGIIDSLSDPLVPQLIKAMRHTIDAVSIFSGFMEPLRQKLISGDLDAVISADPFDDLDRFDRHELFSEQFIALLPKEVPPFRDEESFRRFATTSPMIRSGATTGIARRVEQQFRRTRLEVPHAFACDTIDSIISFVAAGLGWTILTPSCIRKCAHHVPFLQILPLPGPAFARRIYLVTRSGELTALKPLLVQTCRAIVATQYVPALSALAPWLGTAVTVAK</sequence>
<comment type="caution">
    <text evidence="6">The sequence shown here is derived from an EMBL/GenBank/DDBJ whole genome shotgun (WGS) entry which is preliminary data.</text>
</comment>
<evidence type="ECO:0000259" key="5">
    <source>
        <dbReference type="PROSITE" id="PS50931"/>
    </source>
</evidence>
<dbReference type="InterPro" id="IPR036388">
    <property type="entry name" value="WH-like_DNA-bd_sf"/>
</dbReference>